<gene>
    <name evidence="3" type="ORF">NCTC10211_00040</name>
</gene>
<keyword evidence="2" id="KW-0732">Signal</keyword>
<feature type="region of interest" description="Disordered" evidence="1">
    <location>
        <begin position="66"/>
        <end position="93"/>
    </location>
</feature>
<proteinExistence type="predicted"/>
<dbReference type="RefSeq" id="WP_014072592.1">
    <property type="nucleotide sequence ID" value="NC_015972.3"/>
</dbReference>
<evidence type="ECO:0000256" key="2">
    <source>
        <dbReference type="SAM" id="SignalP"/>
    </source>
</evidence>
<dbReference type="Proteomes" id="UP000254765">
    <property type="component" value="Unassembled WGS sequence"/>
</dbReference>
<dbReference type="EMBL" id="UGYK01000001">
    <property type="protein sequence ID" value="SUI38838.1"/>
    <property type="molecule type" value="Genomic_DNA"/>
</dbReference>
<feature type="signal peptide" evidence="2">
    <location>
        <begin position="1"/>
        <end position="34"/>
    </location>
</feature>
<dbReference type="Pfam" id="PF09673">
    <property type="entry name" value="TrbC_Ftype"/>
    <property type="match status" value="1"/>
</dbReference>
<protein>
    <submittedName>
        <fullName evidence="3">Conjugal transfer pilus assembly protein TrbC</fullName>
    </submittedName>
</protein>
<sequence>MTVISSIKGNAMNRLNSLALALTLSALYVAGSWAADSAAPASEVTIAQQQAAAQVDSNRAWLREQEKRSADLHQNTPVPEFLRNQPPRSLSQDDQSFINQLAAKQRQDAAEQPAEGALYFVSFAIPEEGMRRMLQEARRFGIPATLRGMVNGDMRETVQRVQKLVEAGGIDGVQIDPQPYTQFGITAVPALVVRCAAGFDVVRGNLLMAQALKKVAKDGDCAGAAQALLDKAGVK</sequence>
<evidence type="ECO:0000256" key="1">
    <source>
        <dbReference type="SAM" id="MobiDB-lite"/>
    </source>
</evidence>
<reference evidence="3 4" key="1">
    <citation type="submission" date="2018-06" db="EMBL/GenBank/DDBJ databases">
        <authorList>
            <consortium name="Pathogen Informatics"/>
            <person name="Doyle S."/>
        </authorList>
    </citation>
    <scope>NUCLEOTIDE SEQUENCE [LARGE SCALE GENOMIC DNA]</scope>
    <source>
        <strain evidence="3 4">NCTC10211</strain>
    </source>
</reference>
<dbReference type="AlphaFoldDB" id="A0A379XZS6"/>
<dbReference type="InterPro" id="IPR014113">
    <property type="entry name" value="T4SS_TrbC_subgr"/>
</dbReference>
<organism evidence="3 4">
    <name type="scientific">Serratia marcescens</name>
    <dbReference type="NCBI Taxonomy" id="615"/>
    <lineage>
        <taxon>Bacteria</taxon>
        <taxon>Pseudomonadati</taxon>
        <taxon>Pseudomonadota</taxon>
        <taxon>Gammaproteobacteria</taxon>
        <taxon>Enterobacterales</taxon>
        <taxon>Yersiniaceae</taxon>
        <taxon>Serratia</taxon>
    </lineage>
</organism>
<evidence type="ECO:0000313" key="3">
    <source>
        <dbReference type="EMBL" id="SUI38838.1"/>
    </source>
</evidence>
<feature type="chain" id="PRO_5018032166" evidence="2">
    <location>
        <begin position="35"/>
        <end position="235"/>
    </location>
</feature>
<dbReference type="NCBIfam" id="TIGR02742">
    <property type="entry name" value="TrbC_Ftype"/>
    <property type="match status" value="1"/>
</dbReference>
<evidence type="ECO:0000313" key="4">
    <source>
        <dbReference type="Proteomes" id="UP000254765"/>
    </source>
</evidence>
<dbReference type="InterPro" id="IPR019106">
    <property type="entry name" value="T4SS_TrbC"/>
</dbReference>
<name>A0A379XZS6_SERMA</name>
<accession>A0A379XZS6</accession>